<feature type="compositionally biased region" description="Low complexity" evidence="1">
    <location>
        <begin position="206"/>
        <end position="222"/>
    </location>
</feature>
<feature type="compositionally biased region" description="Polar residues" evidence="1">
    <location>
        <begin position="916"/>
        <end position="928"/>
    </location>
</feature>
<evidence type="ECO:0000313" key="4">
    <source>
        <dbReference type="Proteomes" id="UP000069940"/>
    </source>
</evidence>
<dbReference type="InterPro" id="IPR051364">
    <property type="entry name" value="Cytokinesis/Rho-signaling"/>
</dbReference>
<feature type="region of interest" description="Disordered" evidence="1">
    <location>
        <begin position="671"/>
        <end position="812"/>
    </location>
</feature>
<feature type="compositionally biased region" description="Polar residues" evidence="1">
    <location>
        <begin position="967"/>
        <end position="986"/>
    </location>
</feature>
<feature type="compositionally biased region" description="Basic and acidic residues" evidence="1">
    <location>
        <begin position="440"/>
        <end position="458"/>
    </location>
</feature>
<feature type="compositionally biased region" description="Polar residues" evidence="1">
    <location>
        <begin position="550"/>
        <end position="567"/>
    </location>
</feature>
<feature type="region of interest" description="Disordered" evidence="1">
    <location>
        <begin position="202"/>
        <end position="237"/>
    </location>
</feature>
<feature type="compositionally biased region" description="Polar residues" evidence="1">
    <location>
        <begin position="592"/>
        <end position="603"/>
    </location>
</feature>
<feature type="compositionally biased region" description="Basic and acidic residues" evidence="1">
    <location>
        <begin position="690"/>
        <end position="702"/>
    </location>
</feature>
<feature type="compositionally biased region" description="Basic and acidic residues" evidence="1">
    <location>
        <begin position="746"/>
        <end position="758"/>
    </location>
</feature>
<dbReference type="RefSeq" id="XP_062709416.1">
    <property type="nucleotide sequence ID" value="XM_062853432.1"/>
</dbReference>
<dbReference type="PANTHER" id="PTHR21538">
    <property type="entry name" value="ANILLIN/RHOTEKIN RTKN"/>
    <property type="match status" value="1"/>
</dbReference>
<feature type="region of interest" description="Disordered" evidence="1">
    <location>
        <begin position="433"/>
        <end position="458"/>
    </location>
</feature>
<evidence type="ECO:0000259" key="2">
    <source>
        <dbReference type="SMART" id="SM00233"/>
    </source>
</evidence>
<feature type="compositionally biased region" description="Basic residues" evidence="1">
    <location>
        <begin position="759"/>
        <end position="771"/>
    </location>
</feature>
<feature type="region of interest" description="Disordered" evidence="1">
    <location>
        <begin position="360"/>
        <end position="396"/>
    </location>
</feature>
<dbReference type="SUPFAM" id="SSF50729">
    <property type="entry name" value="PH domain-like"/>
    <property type="match status" value="1"/>
</dbReference>
<keyword evidence="4" id="KW-1185">Reference proteome</keyword>
<dbReference type="InterPro" id="IPR001849">
    <property type="entry name" value="PH_domain"/>
</dbReference>
<evidence type="ECO:0000313" key="3">
    <source>
        <dbReference type="EnsemblMetazoa" id="AALFPA23_007276.P9634"/>
    </source>
</evidence>
<feature type="region of interest" description="Disordered" evidence="1">
    <location>
        <begin position="1129"/>
        <end position="1158"/>
    </location>
</feature>
<dbReference type="InterPro" id="IPR011993">
    <property type="entry name" value="PH-like_dom_sf"/>
</dbReference>
<feature type="compositionally biased region" description="Basic residues" evidence="1">
    <location>
        <begin position="734"/>
        <end position="745"/>
    </location>
</feature>
<protein>
    <recommendedName>
        <fullName evidence="2">PH domain-containing protein</fullName>
    </recommendedName>
</protein>
<feature type="compositionally biased region" description="Low complexity" evidence="1">
    <location>
        <begin position="1862"/>
        <end position="1901"/>
    </location>
</feature>
<reference evidence="4" key="1">
    <citation type="journal article" date="2015" name="Proc. Natl. Acad. Sci. U.S.A.">
        <title>Genome sequence of the Asian Tiger mosquito, Aedes albopictus, reveals insights into its biology, genetics, and evolution.</title>
        <authorList>
            <person name="Chen X.G."/>
            <person name="Jiang X."/>
            <person name="Gu J."/>
            <person name="Xu M."/>
            <person name="Wu Y."/>
            <person name="Deng Y."/>
            <person name="Zhang C."/>
            <person name="Bonizzoni M."/>
            <person name="Dermauw W."/>
            <person name="Vontas J."/>
            <person name="Armbruster P."/>
            <person name="Huang X."/>
            <person name="Yang Y."/>
            <person name="Zhang H."/>
            <person name="He W."/>
            <person name="Peng H."/>
            <person name="Liu Y."/>
            <person name="Wu K."/>
            <person name="Chen J."/>
            <person name="Lirakis M."/>
            <person name="Topalis P."/>
            <person name="Van Leeuwen T."/>
            <person name="Hall A.B."/>
            <person name="Jiang X."/>
            <person name="Thorpe C."/>
            <person name="Mueller R.L."/>
            <person name="Sun C."/>
            <person name="Waterhouse R.M."/>
            <person name="Yan G."/>
            <person name="Tu Z.J."/>
            <person name="Fang X."/>
            <person name="James A.A."/>
        </authorList>
    </citation>
    <scope>NUCLEOTIDE SEQUENCE [LARGE SCALE GENOMIC DNA]</scope>
    <source>
        <strain evidence="4">Foshan</strain>
    </source>
</reference>
<dbReference type="Proteomes" id="UP000069940">
    <property type="component" value="Unassembled WGS sequence"/>
</dbReference>
<feature type="region of interest" description="Disordered" evidence="1">
    <location>
        <begin position="1"/>
        <end position="48"/>
    </location>
</feature>
<feature type="compositionally biased region" description="Basic and acidic residues" evidence="1">
    <location>
        <begin position="772"/>
        <end position="812"/>
    </location>
</feature>
<proteinExistence type="predicted"/>
<feature type="region of interest" description="Disordered" evidence="1">
    <location>
        <begin position="1862"/>
        <end position="1903"/>
    </location>
</feature>
<dbReference type="Gene3D" id="2.30.29.30">
    <property type="entry name" value="Pleckstrin-homology domain (PH domain)/Phosphotyrosine-binding domain (PTB)"/>
    <property type="match status" value="1"/>
</dbReference>
<dbReference type="InterPro" id="IPR037840">
    <property type="entry name" value="PH_Anillin"/>
</dbReference>
<evidence type="ECO:0000256" key="1">
    <source>
        <dbReference type="SAM" id="MobiDB-lite"/>
    </source>
</evidence>
<sequence length="1936" mass="217608">MDAIAGSRKHSIINSNNTNSSSNSGGNGPLEAGGSGGGQVDVVENSNANNPAGAGAAVAITTAARRNPAILLALDSVHRSLLLKNLQFDQDPIGEDAASDSDVSAGVGGYRLQQEEDPLETRKQSEVLKHITEHHFPKQTHVGYYAEEEVDGSGIVSLVKQCRIDRNNNETSTNVAMMVAKFEPGKGYSGKQRVDEIETSDFDTASVSSSSLGSVRSSSAFSEGSRGDTESVGSYANEKMGPNVIGTGESHVVTAGNATITINIINKSAVEDCDTRPLKTGPEMKAVHVQVPECESESERGVESSTGDEEESTDCERGQELQRTVRRNSGFISPELRSDYSHYDSSLFQTAESQEFLDCKGSMDSSYTGYNDSSEETEQNEDEVDGDHHHKQSPKVVTQEIIDDENEPMINIIQEMTRDMQVTSMVILNKAKIKEHRKSRSAEKKERQKSEKKKLENSHLSRQRIIDDNFCNEILDSTHQFDRLYGITRKAAAVDAPKEVLSDSALQASLDGDESFDSSMSFGKLEGKPRYSGRPIGKLMAKRLRKLDKQNNCKSDVNSDSSASNYANGPKKPPRTFASARSHHSKFGWVKQSGSSTDASSGKPSCPKLEDLDSDPDLIGWKFDKLDKLEKREKTEKSHNIGWVMPKERTNESSIPPQIYNMLNYSEDEDRKRSIKTSNSKAAPQASCCHRRESELGPKLDIDTVDYAPETPRRKSSSNLDFEQFAINTTIKSTPHKSLHFPANRRRTEQFLETERGESRRRHSSKEHRRRTTGDFLEREREAESRHFLEDGRRSDHDPDSPEKSELCRKCSGKSEKKSFRKAAVSRTKSFFEASKRKIHKISKDKQKFETPKKYHLGINLNKENSVKKQLHKHLGYTPDHIRCGSCPKDSTIVRNNLTHTYSAPARIPADKTSPRSKQPVRTTLNLSDNEDRKKQQKPHEMKFLKTLKNLRISPKKLFKPNDNEPTKQSPMNSSSPRQHGNFQSYDDLNLDNVAQMGDFLNNVRWAMDSERLDGREQPVGVHGAARSRPRHISTSSEFLDRHPVERQLLQVAADLHREPIYQEISPKNNKTIINEFISGETNSRYLMINNNPNAIYATVNKTAKNLIKRKSLDSVCEEPVVQRISEKKVNAQSKSASPARLSTLSNRESRRASSGLRRSLFNSSINSGDRSLSSVEESNGVLLMPAQDTEDDETLAMVTALEVHEDIIVPKSAGNVGASPRRSGENTHAEEYRTFRNDLQSENCGTRGRGGSSGLTCEEQLLQTGIIMEEGTSGGRVAPLGSIDSDDEIESLQKYQDRGLDDLLTTLRENITLSEIGTIDTESDAFVTGYDTVDFIGKSGNQLNSTIDTDNISELMSAQEYSGSNLSPVNSSPSSADKMRLNGSDIYRSLKDRLRSSFRKSKRFIKNEHRKIANLFDEKSNVKREEGNKVAFNLSDYQRKYESEVDAEEVYQSLSNAGSLAELSSQFLAELVNQIKTQCDLRKQLKQALAVCRNTREFECSSELIEAERLMLLSTLKETAARNELSKIDYNGINGKVSLDSKKIGLVALNHFEFPLKETAMNDMLFNYFYLIVCSYKNQVKATLAKERYEDRVYFRNCEIKFHDLEADYRIRVEVYVLRLRKNARNYSFESKYHLNKDNKNLLDSLPSPAKLRNPAKLLTPRSSSPKNFDFDNEFSRFKSQGYITLTASHLLPSSGHHHQHQVANEQLLDSCHQSPYYSASSNFQQMVRKQGDHNIYLVEDFKYLQLDSTVYNSNLLGGIGMSFKSEVLFANSDISGFLTVGDIRNERIDWGRKWCKVNGFVLEFWNYPQECQEKLPTLQIDLTKCIGEEVKLAERAICSRPRTLQVEVIAKGINSCSSSGISSYKDSDSHNQNSDQQPSSSQGQSQQQPPHSPSQSQQSEHTRNYLLSVDTPNELKMWLNELNRVVKFLKEWKI</sequence>
<name>A0ABM1YA99_AEDAL</name>
<feature type="region of interest" description="Disordered" evidence="1">
    <location>
        <begin position="511"/>
        <end position="536"/>
    </location>
</feature>
<dbReference type="CDD" id="cd01263">
    <property type="entry name" value="PH_anillin"/>
    <property type="match status" value="1"/>
</dbReference>
<organism evidence="3 4">
    <name type="scientific">Aedes albopictus</name>
    <name type="common">Asian tiger mosquito</name>
    <name type="synonym">Stegomyia albopicta</name>
    <dbReference type="NCBI Taxonomy" id="7160"/>
    <lineage>
        <taxon>Eukaryota</taxon>
        <taxon>Metazoa</taxon>
        <taxon>Ecdysozoa</taxon>
        <taxon>Arthropoda</taxon>
        <taxon>Hexapoda</taxon>
        <taxon>Insecta</taxon>
        <taxon>Pterygota</taxon>
        <taxon>Neoptera</taxon>
        <taxon>Endopterygota</taxon>
        <taxon>Diptera</taxon>
        <taxon>Nematocera</taxon>
        <taxon>Culicoidea</taxon>
        <taxon>Culicidae</taxon>
        <taxon>Culicinae</taxon>
        <taxon>Aedini</taxon>
        <taxon>Aedes</taxon>
        <taxon>Stegomyia</taxon>
    </lineage>
</organism>
<feature type="compositionally biased region" description="Polar residues" evidence="1">
    <location>
        <begin position="717"/>
        <end position="733"/>
    </location>
</feature>
<reference evidence="3" key="2">
    <citation type="submission" date="2025-05" db="UniProtKB">
        <authorList>
            <consortium name="EnsemblMetazoa"/>
        </authorList>
    </citation>
    <scope>IDENTIFICATION</scope>
    <source>
        <strain evidence="3">Foshan</strain>
    </source>
</reference>
<dbReference type="GeneID" id="109417983"/>
<feature type="compositionally biased region" description="Acidic residues" evidence="1">
    <location>
        <begin position="373"/>
        <end position="385"/>
    </location>
</feature>
<feature type="compositionally biased region" description="Polar residues" evidence="1">
    <location>
        <begin position="363"/>
        <end position="372"/>
    </location>
</feature>
<feature type="region of interest" description="Disordered" evidence="1">
    <location>
        <begin position="289"/>
        <end position="330"/>
    </location>
</feature>
<feature type="domain" description="PH" evidence="2">
    <location>
        <begin position="1774"/>
        <end position="1931"/>
    </location>
</feature>
<dbReference type="SMART" id="SM00233">
    <property type="entry name" value="PH"/>
    <property type="match status" value="1"/>
</dbReference>
<feature type="region of interest" description="Disordered" evidence="1">
    <location>
        <begin position="904"/>
        <end position="986"/>
    </location>
</feature>
<feature type="compositionally biased region" description="Polar residues" evidence="1">
    <location>
        <begin position="1131"/>
        <end position="1147"/>
    </location>
</feature>
<accession>A0ABM1YA99</accession>
<dbReference type="EnsemblMetazoa" id="AALFPA23_007276.R9634">
    <property type="protein sequence ID" value="AALFPA23_007276.P9634"/>
    <property type="gene ID" value="AALFPA23_007276"/>
</dbReference>
<feature type="compositionally biased region" description="Gly residues" evidence="1">
    <location>
        <begin position="25"/>
        <end position="39"/>
    </location>
</feature>
<dbReference type="PANTHER" id="PTHR21538:SF23">
    <property type="entry name" value="ANILLIN"/>
    <property type="match status" value="1"/>
</dbReference>
<feature type="compositionally biased region" description="Basic and acidic residues" evidence="1">
    <location>
        <begin position="930"/>
        <end position="944"/>
    </location>
</feature>
<feature type="region of interest" description="Disordered" evidence="1">
    <location>
        <begin position="548"/>
        <end position="611"/>
    </location>
</feature>
<feature type="compositionally biased region" description="Low complexity" evidence="1">
    <location>
        <begin position="12"/>
        <end position="24"/>
    </location>
</feature>